<sequence length="403" mass="46944">MMENKLWLNPQWKYLPQHLRRVLHQHHKVTILHQVMMKHQMNYHLRASKEEWQQAIKEEMTVIKKNGTWKMVNLPEGKNAIGLKWVYKTKFTADGSLEKHKARLVEKGYAQQHGIDFEETFSFVARFETDSEEKVYKLTKALYGLKQASRAWYSKIDGYFQQNGFKRSANEPTLYLKKGEVCQTDGGIFISQKKYAKDLLKKFGMINCKPATTPMNVNEKLQQNDGAEMANAFMQRPSRDHFGAAKRVMRYIAGTIEYGIWYSKVSDFQLCGFTDSDWASSFDDRRKAEYAAATSAACQAIWLRRMLTELQHEQEGATVIFCDNKATISMTKNPTFHSRTKHIDIRFHFIRDLVVKEEVSLSYCSTDEQWADILTKALSKEKFCYFRAMMGISKFESRGSIED</sequence>
<dbReference type="SUPFAM" id="SSF56672">
    <property type="entry name" value="DNA/RNA polymerases"/>
    <property type="match status" value="1"/>
</dbReference>
<proteinExistence type="predicted"/>
<evidence type="ECO:0000259" key="1">
    <source>
        <dbReference type="Pfam" id="PF07727"/>
    </source>
</evidence>
<dbReference type="PANTHER" id="PTHR11439:SF463">
    <property type="entry name" value="REVERSE TRANSCRIPTASE TY1_COPIA-TYPE DOMAIN-CONTAINING PROTEIN"/>
    <property type="match status" value="1"/>
</dbReference>
<dbReference type="EMBL" id="SSTE01005050">
    <property type="protein sequence ID" value="KAA0061309.1"/>
    <property type="molecule type" value="Genomic_DNA"/>
</dbReference>
<dbReference type="EMBL" id="SSTD01011273">
    <property type="protein sequence ID" value="TYK09888.1"/>
    <property type="molecule type" value="Genomic_DNA"/>
</dbReference>
<protein>
    <submittedName>
        <fullName evidence="3">Retrovirus-related Pol polyprotein from transposon TNT 1-94</fullName>
    </submittedName>
</protein>
<dbReference type="InterPro" id="IPR013103">
    <property type="entry name" value="RVT_2"/>
</dbReference>
<accession>A0A5D3CF88</accession>
<dbReference type="OrthoDB" id="1731766at2759"/>
<feature type="domain" description="Reverse transcriptase Ty1/copia-type" evidence="1">
    <location>
        <begin position="129"/>
        <end position="178"/>
    </location>
</feature>
<dbReference type="CDD" id="cd09272">
    <property type="entry name" value="RNase_HI_RT_Ty1"/>
    <property type="match status" value="1"/>
</dbReference>
<evidence type="ECO:0000313" key="2">
    <source>
        <dbReference type="EMBL" id="KAA0061309.1"/>
    </source>
</evidence>
<organism evidence="3 5">
    <name type="scientific">Cucumis melo var. makuwa</name>
    <name type="common">Oriental melon</name>
    <dbReference type="NCBI Taxonomy" id="1194695"/>
    <lineage>
        <taxon>Eukaryota</taxon>
        <taxon>Viridiplantae</taxon>
        <taxon>Streptophyta</taxon>
        <taxon>Embryophyta</taxon>
        <taxon>Tracheophyta</taxon>
        <taxon>Spermatophyta</taxon>
        <taxon>Magnoliopsida</taxon>
        <taxon>eudicotyledons</taxon>
        <taxon>Gunneridae</taxon>
        <taxon>Pentapetalae</taxon>
        <taxon>rosids</taxon>
        <taxon>fabids</taxon>
        <taxon>Cucurbitales</taxon>
        <taxon>Cucurbitaceae</taxon>
        <taxon>Benincaseae</taxon>
        <taxon>Cucumis</taxon>
    </lineage>
</organism>
<feature type="domain" description="Reverse transcriptase Ty1/copia-type" evidence="1">
    <location>
        <begin position="66"/>
        <end position="128"/>
    </location>
</feature>
<evidence type="ECO:0000313" key="3">
    <source>
        <dbReference type="EMBL" id="TYK09888.1"/>
    </source>
</evidence>
<evidence type="ECO:0000313" key="5">
    <source>
        <dbReference type="Proteomes" id="UP000321947"/>
    </source>
</evidence>
<dbReference type="InterPro" id="IPR043502">
    <property type="entry name" value="DNA/RNA_pol_sf"/>
</dbReference>
<evidence type="ECO:0000313" key="4">
    <source>
        <dbReference type="Proteomes" id="UP000321393"/>
    </source>
</evidence>
<name>A0A5D3CF88_CUCMM</name>
<gene>
    <name evidence="3" type="ORF">E5676_scaffold39G00600</name>
    <name evidence="2" type="ORF">E6C27_scaffold455G001560</name>
</gene>
<dbReference type="PANTHER" id="PTHR11439">
    <property type="entry name" value="GAG-POL-RELATED RETROTRANSPOSON"/>
    <property type="match status" value="1"/>
</dbReference>
<dbReference type="AlphaFoldDB" id="A0A5D3CF88"/>
<reference evidence="4 5" key="1">
    <citation type="submission" date="2019-08" db="EMBL/GenBank/DDBJ databases">
        <title>Draft genome sequences of two oriental melons (Cucumis melo L. var makuwa).</title>
        <authorList>
            <person name="Kwon S.-Y."/>
        </authorList>
    </citation>
    <scope>NUCLEOTIDE SEQUENCE [LARGE SCALE GENOMIC DNA]</scope>
    <source>
        <strain evidence="5">cv. Chang Bougi</strain>
        <strain evidence="4">cv. SW 3</strain>
        <tissue evidence="3">Leaf</tissue>
    </source>
</reference>
<dbReference type="Proteomes" id="UP000321947">
    <property type="component" value="Unassembled WGS sequence"/>
</dbReference>
<dbReference type="Pfam" id="PF07727">
    <property type="entry name" value="RVT_2"/>
    <property type="match status" value="2"/>
</dbReference>
<comment type="caution">
    <text evidence="3">The sequence shown here is derived from an EMBL/GenBank/DDBJ whole genome shotgun (WGS) entry which is preliminary data.</text>
</comment>
<dbReference type="Proteomes" id="UP000321393">
    <property type="component" value="Unassembled WGS sequence"/>
</dbReference>